<dbReference type="Gene3D" id="3.40.50.12370">
    <property type="match status" value="1"/>
</dbReference>
<comment type="caution">
    <text evidence="2">The sequence shown here is derived from an EMBL/GenBank/DDBJ whole genome shotgun (WGS) entry which is preliminary data.</text>
</comment>
<dbReference type="EMBL" id="VIWT01000001">
    <property type="protein sequence ID" value="TWF97160.1"/>
    <property type="molecule type" value="Genomic_DNA"/>
</dbReference>
<dbReference type="InterPro" id="IPR006016">
    <property type="entry name" value="UspA"/>
</dbReference>
<dbReference type="SUPFAM" id="SSF52402">
    <property type="entry name" value="Adenine nucleotide alpha hydrolases-like"/>
    <property type="match status" value="1"/>
</dbReference>
<keyword evidence="3" id="KW-1185">Reference proteome</keyword>
<gene>
    <name evidence="2" type="ORF">FHX73_11935</name>
</gene>
<accession>A0A561UCT0</accession>
<dbReference type="Proteomes" id="UP000317940">
    <property type="component" value="Unassembled WGS sequence"/>
</dbReference>
<dbReference type="CDD" id="cd00293">
    <property type="entry name" value="USP-like"/>
    <property type="match status" value="1"/>
</dbReference>
<dbReference type="AlphaFoldDB" id="A0A561UCT0"/>
<evidence type="ECO:0000313" key="2">
    <source>
        <dbReference type="EMBL" id="TWF97160.1"/>
    </source>
</evidence>
<sequence length="139" mass="14968">MAVHEWHPPGGRGPDRGRIPPSLVELWENLASARLETALDTAFGGRPAGVRTDLVTIESLPGRGLCAVADRNDDLLVIGAGGRGPWKRLRGRVRRHVLAKSCCPVLTVPTPFVPWREGRRLRRASPSDFAPAGPGGRDG</sequence>
<name>A0A561UCT0_9ACTN</name>
<dbReference type="Pfam" id="PF00582">
    <property type="entry name" value="Usp"/>
    <property type="match status" value="1"/>
</dbReference>
<proteinExistence type="predicted"/>
<feature type="domain" description="UspA" evidence="1">
    <location>
        <begin position="32"/>
        <end position="109"/>
    </location>
</feature>
<reference evidence="2 3" key="1">
    <citation type="submission" date="2019-06" db="EMBL/GenBank/DDBJ databases">
        <title>Sequencing the genomes of 1000 actinobacteria strains.</title>
        <authorList>
            <person name="Klenk H.-P."/>
        </authorList>
    </citation>
    <scope>NUCLEOTIDE SEQUENCE [LARGE SCALE GENOMIC DNA]</scope>
    <source>
        <strain evidence="2 3">DSM 44826</strain>
    </source>
</reference>
<evidence type="ECO:0000259" key="1">
    <source>
        <dbReference type="Pfam" id="PF00582"/>
    </source>
</evidence>
<organism evidence="2 3">
    <name type="scientific">Kitasatospora viridis</name>
    <dbReference type="NCBI Taxonomy" id="281105"/>
    <lineage>
        <taxon>Bacteria</taxon>
        <taxon>Bacillati</taxon>
        <taxon>Actinomycetota</taxon>
        <taxon>Actinomycetes</taxon>
        <taxon>Kitasatosporales</taxon>
        <taxon>Streptomycetaceae</taxon>
        <taxon>Kitasatospora</taxon>
    </lineage>
</organism>
<evidence type="ECO:0000313" key="3">
    <source>
        <dbReference type="Proteomes" id="UP000317940"/>
    </source>
</evidence>
<protein>
    <submittedName>
        <fullName evidence="2">Universal stress protein family protein</fullName>
    </submittedName>
</protein>